<comment type="pathway">
    <text evidence="2 8">Ketone metabolism; succinyl-CoA degradation; acetoacetyl-CoA from succinyl-CoA: step 1/1.</text>
</comment>
<evidence type="ECO:0000256" key="5">
    <source>
        <dbReference type="ARBA" id="ARBA00022946"/>
    </source>
</evidence>
<dbReference type="Pfam" id="PF01144">
    <property type="entry name" value="CoA_trans"/>
    <property type="match status" value="2"/>
</dbReference>
<dbReference type="InterPro" id="IPR004164">
    <property type="entry name" value="CoA_transf_AS"/>
</dbReference>
<evidence type="ECO:0000256" key="1">
    <source>
        <dbReference type="ARBA" id="ARBA00004173"/>
    </source>
</evidence>
<dbReference type="InterPro" id="IPR037171">
    <property type="entry name" value="NagB/RpiA_transferase-like"/>
</dbReference>
<dbReference type="PANTHER" id="PTHR13707">
    <property type="entry name" value="KETOACID-COENZYME A TRANSFERASE"/>
    <property type="match status" value="1"/>
</dbReference>
<dbReference type="Proteomes" id="UP000076408">
    <property type="component" value="Unassembled WGS sequence"/>
</dbReference>
<dbReference type="GO" id="GO:0005739">
    <property type="term" value="C:mitochondrion"/>
    <property type="evidence" value="ECO:0007669"/>
    <property type="project" value="UniProtKB-SubCell"/>
</dbReference>
<dbReference type="AlphaFoldDB" id="A0A182Y353"/>
<reference evidence="10" key="1">
    <citation type="journal article" date="2014" name="Genome Biol.">
        <title>Genome analysis of a major urban malaria vector mosquito, Anopheles stephensi.</title>
        <authorList>
            <person name="Jiang X."/>
            <person name="Peery A."/>
            <person name="Hall A.B."/>
            <person name="Sharma A."/>
            <person name="Chen X.G."/>
            <person name="Waterhouse R.M."/>
            <person name="Komissarov A."/>
            <person name="Riehle M.M."/>
            <person name="Shouche Y."/>
            <person name="Sharakhova M.V."/>
            <person name="Lawson D."/>
            <person name="Pakpour N."/>
            <person name="Arensburger P."/>
            <person name="Davidson V.L."/>
            <person name="Eiglmeier K."/>
            <person name="Emrich S."/>
            <person name="George P."/>
            <person name="Kennedy R.C."/>
            <person name="Mane S.P."/>
            <person name="Maslen G."/>
            <person name="Oringanje C."/>
            <person name="Qi Y."/>
            <person name="Settlage R."/>
            <person name="Tojo M."/>
            <person name="Tubio J.M."/>
            <person name="Unger M.F."/>
            <person name="Wang B."/>
            <person name="Vernick K.D."/>
            <person name="Ribeiro J.M."/>
            <person name="James A.A."/>
            <person name="Michel K."/>
            <person name="Riehle M.A."/>
            <person name="Luckhart S."/>
            <person name="Sharakhov I.V."/>
            <person name="Tu Z."/>
        </authorList>
    </citation>
    <scope>NUCLEOTIDE SEQUENCE [LARGE SCALE GENOMIC DNA]</scope>
    <source>
        <strain evidence="10">Indian</strain>
    </source>
</reference>
<evidence type="ECO:0000256" key="2">
    <source>
        <dbReference type="ARBA" id="ARBA00004753"/>
    </source>
</evidence>
<dbReference type="Gene3D" id="3.40.1080.10">
    <property type="entry name" value="Glutaconate Coenzyme A-transferase"/>
    <property type="match status" value="2"/>
</dbReference>
<dbReference type="FunFam" id="3.40.1080.10:FF:000002">
    <property type="entry name" value="Succinyl-CoA:3-ketoacid-coenzyme A transferase, mitochondrial"/>
    <property type="match status" value="1"/>
</dbReference>
<dbReference type="EC" id="2.8.3.5" evidence="8"/>
<dbReference type="VEuPathDB" id="VectorBase:ASTE016367"/>
<dbReference type="STRING" id="30069.A0A182Y353"/>
<reference evidence="9" key="2">
    <citation type="submission" date="2020-05" db="UniProtKB">
        <authorList>
            <consortium name="EnsemblMetazoa"/>
        </authorList>
    </citation>
    <scope>IDENTIFICATION</scope>
    <source>
        <strain evidence="9">Indian</strain>
    </source>
</reference>
<dbReference type="InterPro" id="IPR004165">
    <property type="entry name" value="CoA_trans_fam_I"/>
</dbReference>
<keyword evidence="6 8" id="KW-0496">Mitochondrion</keyword>
<dbReference type="GO" id="GO:0046952">
    <property type="term" value="P:ketone body catabolic process"/>
    <property type="evidence" value="ECO:0007669"/>
    <property type="project" value="InterPro"/>
</dbReference>
<dbReference type="InterPro" id="IPR012791">
    <property type="entry name" value="3-oxoacid_CoA-transf_B"/>
</dbReference>
<keyword evidence="4 8" id="KW-0808">Transferase</keyword>
<evidence type="ECO:0000256" key="3">
    <source>
        <dbReference type="ARBA" id="ARBA00007154"/>
    </source>
</evidence>
<protein>
    <recommendedName>
        <fullName evidence="8">Succinyl-CoA:3-ketoacid-coenzyme A transferase</fullName>
        <ecNumber evidence="8">2.8.3.5</ecNumber>
    </recommendedName>
</protein>
<evidence type="ECO:0000256" key="4">
    <source>
        <dbReference type="ARBA" id="ARBA00022679"/>
    </source>
</evidence>
<dbReference type="SUPFAM" id="SSF100950">
    <property type="entry name" value="NagB/RpiA/CoA transferase-like"/>
    <property type="match status" value="2"/>
</dbReference>
<dbReference type="VEuPathDB" id="VectorBase:ASTEI20_042316"/>
<dbReference type="NCBIfam" id="TIGR02429">
    <property type="entry name" value="pcaI_scoA_fam"/>
    <property type="match status" value="1"/>
</dbReference>
<evidence type="ECO:0000313" key="10">
    <source>
        <dbReference type="Proteomes" id="UP000076408"/>
    </source>
</evidence>
<dbReference type="VEuPathDB" id="VectorBase:ASTEI02889"/>
<name>A0A182Y353_ANOST</name>
<comment type="subcellular location">
    <subcellularLocation>
        <location evidence="1">Mitochondrion</location>
    </subcellularLocation>
</comment>
<comment type="function">
    <text evidence="7 8">Key enzyme for ketone body catabolism. Transfers the CoA moiety from succinate to acetoacetate. Formation of the enzyme-CoA intermediate proceeds via an unstable anhydride species formed between the carboxylate groups of the enzyme and substrate.</text>
</comment>
<sequence length="545" mass="58816">MALSLCRTKVFGASSRLNSRILNAIDDGRDLICIRLCMFNRVVLFSPLRKVLASRYSTEKKRSKIYASADEAIADIPNGAKLLVGGFGLCGIPENLIAALVKQRKTDLTVVSNNAGVDNFGLGLLLKEKLIKRMIASYVGENAEFERQYLSGELELELTPQGTLAERIRAGGAGVPAFFTPTAYGTLVHEGGSPIKYGPGGTIEIASEPRPMQMFNGKPYIMEEAITGDFALVKAHVADEAGNLIFNKSARNFNPPMCKAAKVTIVEVEEIVPVGSLDPDQVHMPSVFVHRIIKGPAFEKRIERLRVRDAKKAGSVVSSTPAAKMRERIVKRVALEYRDGMHINLGIGIPVLSSNYIPPGMNVLLQSENGILGLGPFPEKHEVDPDLINAGKETVTVLPGASYFSSDDSFAMIRGGHIDITVLGAMEVSQYGDLANWMIPGKLVKGMGGAMDLVAAPGTKVVVTMEHNAKDGSHKILANCNLPVTGRNCVDMIITEKAVFSVDKERGLTLMELAEDCTVEEVISTTGCDFSVAPDLKKMAQVDDA</sequence>
<evidence type="ECO:0000256" key="8">
    <source>
        <dbReference type="PIRNR" id="PIRNR000858"/>
    </source>
</evidence>
<dbReference type="GO" id="GO:0008260">
    <property type="term" value="F:succinyl-CoA:3-oxo-acid CoA-transferase activity"/>
    <property type="evidence" value="ECO:0007669"/>
    <property type="project" value="UniProtKB-EC"/>
</dbReference>
<dbReference type="PROSITE" id="PS01273">
    <property type="entry name" value="COA_TRANSF_1"/>
    <property type="match status" value="1"/>
</dbReference>
<dbReference type="SMART" id="SM00882">
    <property type="entry name" value="CoA_trans"/>
    <property type="match status" value="2"/>
</dbReference>
<evidence type="ECO:0000313" key="9">
    <source>
        <dbReference type="EnsemblMetazoa" id="ASTEI02889-PA"/>
    </source>
</evidence>
<organism evidence="9 10">
    <name type="scientific">Anopheles stephensi</name>
    <name type="common">Indo-Pakistan malaria mosquito</name>
    <dbReference type="NCBI Taxonomy" id="30069"/>
    <lineage>
        <taxon>Eukaryota</taxon>
        <taxon>Metazoa</taxon>
        <taxon>Ecdysozoa</taxon>
        <taxon>Arthropoda</taxon>
        <taxon>Hexapoda</taxon>
        <taxon>Insecta</taxon>
        <taxon>Pterygota</taxon>
        <taxon>Neoptera</taxon>
        <taxon>Endopterygota</taxon>
        <taxon>Diptera</taxon>
        <taxon>Nematocera</taxon>
        <taxon>Culicoidea</taxon>
        <taxon>Culicidae</taxon>
        <taxon>Anophelinae</taxon>
        <taxon>Anopheles</taxon>
    </lineage>
</organism>
<dbReference type="PANTHER" id="PTHR13707:SF23">
    <property type="entry name" value="SUCCINYL-COA:3-KETOACID-COENZYME A TRANSFERASE"/>
    <property type="match status" value="1"/>
</dbReference>
<dbReference type="NCBIfam" id="TIGR02428">
    <property type="entry name" value="pcaJ_scoB_fam"/>
    <property type="match status" value="1"/>
</dbReference>
<keyword evidence="10" id="KW-1185">Reference proteome</keyword>
<accession>A0A182Y353</accession>
<dbReference type="UniPathway" id="UPA00929">
    <property type="reaction ID" value="UER00894"/>
</dbReference>
<keyword evidence="5" id="KW-0809">Transit peptide</keyword>
<dbReference type="InterPro" id="IPR012792">
    <property type="entry name" value="3-oxoacid_CoA-transf_A"/>
</dbReference>
<evidence type="ECO:0000256" key="6">
    <source>
        <dbReference type="ARBA" id="ARBA00023128"/>
    </source>
</evidence>
<dbReference type="FunFam" id="3.40.1080.10:FF:000001">
    <property type="entry name" value="Succinyl-coa:3-ketoacid-coenzyme a transferase subunit b"/>
    <property type="match status" value="1"/>
</dbReference>
<dbReference type="PROSITE" id="PS01274">
    <property type="entry name" value="COA_TRANSF_2"/>
    <property type="match status" value="1"/>
</dbReference>
<dbReference type="EnsemblMetazoa" id="ASTEI02889-RA">
    <property type="protein sequence ID" value="ASTEI02889-PA"/>
    <property type="gene ID" value="ASTEI02889"/>
</dbReference>
<comment type="similarity">
    <text evidence="3 8">Belongs to the 3-oxoacid CoA-transferase family.</text>
</comment>
<dbReference type="OMA" id="VKTMGQI"/>
<dbReference type="InterPro" id="IPR014388">
    <property type="entry name" value="3-oxoacid_CoA-transferase"/>
</dbReference>
<evidence type="ECO:0000256" key="7">
    <source>
        <dbReference type="ARBA" id="ARBA00054372"/>
    </source>
</evidence>
<dbReference type="PIRSF" id="PIRSF000858">
    <property type="entry name" value="SCOT-t"/>
    <property type="match status" value="1"/>
</dbReference>
<proteinExistence type="inferred from homology"/>
<comment type="catalytic activity">
    <reaction evidence="8">
        <text>a 3-oxo acid + succinyl-CoA = a 3-oxoacyl-CoA + succinate</text>
        <dbReference type="Rhea" id="RHEA:24564"/>
        <dbReference type="ChEBI" id="CHEBI:30031"/>
        <dbReference type="ChEBI" id="CHEBI:35973"/>
        <dbReference type="ChEBI" id="CHEBI:57292"/>
        <dbReference type="ChEBI" id="CHEBI:90726"/>
        <dbReference type="EC" id="2.8.3.5"/>
    </reaction>
</comment>
<dbReference type="InterPro" id="IPR004163">
    <property type="entry name" value="CoA_transf_BS"/>
</dbReference>